<dbReference type="Gene3D" id="2.40.10.120">
    <property type="match status" value="1"/>
</dbReference>
<evidence type="ECO:0000256" key="3">
    <source>
        <dbReference type="ARBA" id="ARBA00022729"/>
    </source>
</evidence>
<dbReference type="InterPro" id="IPR001478">
    <property type="entry name" value="PDZ"/>
</dbReference>
<dbReference type="Pfam" id="PF13365">
    <property type="entry name" value="Trypsin_2"/>
    <property type="match status" value="1"/>
</dbReference>
<dbReference type="PRINTS" id="PR00834">
    <property type="entry name" value="PROTEASES2C"/>
</dbReference>
<feature type="non-terminal residue" evidence="8">
    <location>
        <position position="422"/>
    </location>
</feature>
<dbReference type="PANTHER" id="PTHR22939:SF129">
    <property type="entry name" value="SERINE PROTEASE HTRA2, MITOCHONDRIAL"/>
    <property type="match status" value="1"/>
</dbReference>
<evidence type="ECO:0000259" key="7">
    <source>
        <dbReference type="PROSITE" id="PS50106"/>
    </source>
</evidence>
<reference evidence="8" key="1">
    <citation type="submission" date="2018-05" db="EMBL/GenBank/DDBJ databases">
        <authorList>
            <person name="Lanie J.A."/>
            <person name="Ng W.-L."/>
            <person name="Kazmierczak K.M."/>
            <person name="Andrzejewski T.M."/>
            <person name="Davidsen T.M."/>
            <person name="Wayne K.J."/>
            <person name="Tettelin H."/>
            <person name="Glass J.I."/>
            <person name="Rusch D."/>
            <person name="Podicherti R."/>
            <person name="Tsui H.-C.T."/>
            <person name="Winkler M.E."/>
        </authorList>
    </citation>
    <scope>NUCLEOTIDE SEQUENCE</scope>
</reference>
<keyword evidence="4" id="KW-0677">Repeat</keyword>
<dbReference type="NCBIfam" id="TIGR02037">
    <property type="entry name" value="degP_htrA_DO"/>
    <property type="match status" value="1"/>
</dbReference>
<dbReference type="SUPFAM" id="SSF50156">
    <property type="entry name" value="PDZ domain-like"/>
    <property type="match status" value="2"/>
</dbReference>
<evidence type="ECO:0000256" key="5">
    <source>
        <dbReference type="ARBA" id="ARBA00022801"/>
    </source>
</evidence>
<keyword evidence="2" id="KW-0645">Protease</keyword>
<accession>A0A382GPE0</accession>
<dbReference type="PANTHER" id="PTHR22939">
    <property type="entry name" value="SERINE PROTEASE FAMILY S1C HTRA-RELATED"/>
    <property type="match status" value="1"/>
</dbReference>
<dbReference type="Gene3D" id="2.30.42.10">
    <property type="match status" value="2"/>
</dbReference>
<keyword evidence="3" id="KW-0732">Signal</keyword>
<dbReference type="InterPro" id="IPR011782">
    <property type="entry name" value="Pept_S1C_Do"/>
</dbReference>
<feature type="non-terminal residue" evidence="8">
    <location>
        <position position="1"/>
    </location>
</feature>
<evidence type="ECO:0000256" key="6">
    <source>
        <dbReference type="ARBA" id="ARBA00022825"/>
    </source>
</evidence>
<evidence type="ECO:0000313" key="8">
    <source>
        <dbReference type="EMBL" id="SVB76859.1"/>
    </source>
</evidence>
<keyword evidence="5" id="KW-0378">Hydrolase</keyword>
<dbReference type="PROSITE" id="PS50106">
    <property type="entry name" value="PDZ"/>
    <property type="match status" value="1"/>
</dbReference>
<dbReference type="InterPro" id="IPR001940">
    <property type="entry name" value="Peptidase_S1C"/>
</dbReference>
<evidence type="ECO:0000256" key="1">
    <source>
        <dbReference type="ARBA" id="ARBA00010541"/>
    </source>
</evidence>
<evidence type="ECO:0000256" key="4">
    <source>
        <dbReference type="ARBA" id="ARBA00022737"/>
    </source>
</evidence>
<dbReference type="InterPro" id="IPR036034">
    <property type="entry name" value="PDZ_sf"/>
</dbReference>
<dbReference type="SUPFAM" id="SSF50494">
    <property type="entry name" value="Trypsin-like serine proteases"/>
    <property type="match status" value="1"/>
</dbReference>
<comment type="similarity">
    <text evidence="1">Belongs to the peptidase S1C family.</text>
</comment>
<dbReference type="GO" id="GO:0006508">
    <property type="term" value="P:proteolysis"/>
    <property type="evidence" value="ECO:0007669"/>
    <property type="project" value="UniProtKB-KW"/>
</dbReference>
<protein>
    <recommendedName>
        <fullName evidence="7">PDZ domain-containing protein</fullName>
    </recommendedName>
</protein>
<name>A0A382GPE0_9ZZZZ</name>
<dbReference type="Pfam" id="PF13180">
    <property type="entry name" value="PDZ_2"/>
    <property type="match status" value="1"/>
</dbReference>
<evidence type="ECO:0000256" key="2">
    <source>
        <dbReference type="ARBA" id="ARBA00022670"/>
    </source>
</evidence>
<feature type="domain" description="PDZ" evidence="7">
    <location>
        <begin position="257"/>
        <end position="348"/>
    </location>
</feature>
<dbReference type="InterPro" id="IPR009003">
    <property type="entry name" value="Peptidase_S1_PA"/>
</dbReference>
<proteinExistence type="inferred from homology"/>
<dbReference type="SMART" id="SM00228">
    <property type="entry name" value="PDZ"/>
    <property type="match status" value="1"/>
</dbReference>
<dbReference type="GO" id="GO:0004252">
    <property type="term" value="F:serine-type endopeptidase activity"/>
    <property type="evidence" value="ECO:0007669"/>
    <property type="project" value="InterPro"/>
</dbReference>
<dbReference type="FunFam" id="2.40.10.10:FF:000001">
    <property type="entry name" value="Periplasmic serine protease DegS"/>
    <property type="match status" value="1"/>
</dbReference>
<keyword evidence="6" id="KW-0720">Serine protease</keyword>
<dbReference type="AlphaFoldDB" id="A0A382GPE0"/>
<gene>
    <name evidence="8" type="ORF">METZ01_LOCUS229713</name>
</gene>
<organism evidence="8">
    <name type="scientific">marine metagenome</name>
    <dbReference type="NCBI Taxonomy" id="408172"/>
    <lineage>
        <taxon>unclassified sequences</taxon>
        <taxon>metagenomes</taxon>
        <taxon>ecological metagenomes</taxon>
    </lineage>
</organism>
<sequence length="422" mass="44985">VKRYITIACAALLWAAQVPTSATAAGLEGLQQFSDAFAQLTAQVKPAVVAIQTEKDVRLGRQGAPFNDFFRRREERGGVQEGLGSGVIVSKDGYILTNNHVITNGRRGDDAEADRIVVEMADMRSFEAEVIGRDPNTDLAVLKIDAGDDLPFLTFGDTDELDVGEWVIAIGNPFGQLHTVTTGIVSALGRGGAGLTDYEDYIQTDAAINPGNSGGALVNTAGELIGINTAIVSRSGGYEGIGFAIPVDLADKIMGQLIAHGEVRRGLLGVNIFQVDAQMVEALKLDSRKGVLVTRVRPGEPAEVAGLKTYDVIREVDGQPTDTPAALRNYIAHTSPGTEVDLKVLRDGKQRSFTVELASLEDADETTSPEEPREAKKLGIAVHELTDEVAQRLGFDGENGVLVAQVQRQSVAARAGVRSRDL</sequence>
<dbReference type="EMBL" id="UINC01056620">
    <property type="protein sequence ID" value="SVB76859.1"/>
    <property type="molecule type" value="Genomic_DNA"/>
</dbReference>